<keyword evidence="1" id="KW-1133">Transmembrane helix</keyword>
<sequence length="220" mass="25518">MKRIMKIVGIGFVLGILMLIIQKTLSIPDDIFLKRYSIVGIFVILGAVLFNLLYNISYNKKLQKAIELLKEGKPTAYIEQMNKIKEKAKGKTLRSVLDINLSAGYYDLKEYDKAIALLEPLAEVKLRDEIRIVWLLNLCLSYFYVQQNDKAMALYVQSKNTCEKFKRMGKYTENIMLLEIFVALEKNEVALASELVERLEKQVTDESIKEELLEIRRKIQ</sequence>
<name>A0AA42DRK7_9FIRM</name>
<dbReference type="Gene3D" id="1.25.40.10">
    <property type="entry name" value="Tetratricopeptide repeat domain"/>
    <property type="match status" value="1"/>
</dbReference>
<keyword evidence="1" id="KW-0812">Transmembrane</keyword>
<dbReference type="AlphaFoldDB" id="A0AA42DRK7"/>
<proteinExistence type="predicted"/>
<evidence type="ECO:0000256" key="1">
    <source>
        <dbReference type="SAM" id="Phobius"/>
    </source>
</evidence>
<accession>A0AA42DRK7</accession>
<protein>
    <recommendedName>
        <fullName evidence="4">Tetratricopeptide repeat protein</fullName>
    </recommendedName>
</protein>
<dbReference type="Proteomes" id="UP001169242">
    <property type="component" value="Unassembled WGS sequence"/>
</dbReference>
<evidence type="ECO:0000313" key="2">
    <source>
        <dbReference type="EMBL" id="MDA3734025.1"/>
    </source>
</evidence>
<dbReference type="EMBL" id="JAQIFT010000069">
    <property type="protein sequence ID" value="MDA3734025.1"/>
    <property type="molecule type" value="Genomic_DNA"/>
</dbReference>
<dbReference type="RefSeq" id="WP_271013677.1">
    <property type="nucleotide sequence ID" value="NZ_JAQIFT010000069.1"/>
</dbReference>
<evidence type="ECO:0008006" key="4">
    <source>
        <dbReference type="Google" id="ProtNLM"/>
    </source>
</evidence>
<comment type="caution">
    <text evidence="2">The sequence shown here is derived from an EMBL/GenBank/DDBJ whole genome shotgun (WGS) entry which is preliminary data.</text>
</comment>
<feature type="transmembrane region" description="Helical" evidence="1">
    <location>
        <begin position="36"/>
        <end position="54"/>
    </location>
</feature>
<reference evidence="2" key="1">
    <citation type="journal article" date="2023" name="Int. J. Syst. Evol. Microbiol.">
        <title>&lt;i&gt;Holtiella tumoricola&lt;/i&gt; gen. nov. sp. nov., isolated from a human clinical sample.</title>
        <authorList>
            <person name="Allen-Vercoe E."/>
            <person name="Daigneault M.C."/>
            <person name="Vancuren S.J."/>
            <person name="Cochrane K."/>
            <person name="O'Neal L.L."/>
            <person name="Sankaranarayanan K."/>
            <person name="Lawson P.A."/>
        </authorList>
    </citation>
    <scope>NUCLEOTIDE SEQUENCE</scope>
    <source>
        <strain evidence="2">CC70A</strain>
    </source>
</reference>
<keyword evidence="3" id="KW-1185">Reference proteome</keyword>
<evidence type="ECO:0000313" key="3">
    <source>
        <dbReference type="Proteomes" id="UP001169242"/>
    </source>
</evidence>
<gene>
    <name evidence="2" type="ORF">PBV87_21355</name>
</gene>
<keyword evidence="1" id="KW-0472">Membrane</keyword>
<organism evidence="2 3">
    <name type="scientific">Holtiella tumoricola</name>
    <dbReference type="NCBI Taxonomy" id="3018743"/>
    <lineage>
        <taxon>Bacteria</taxon>
        <taxon>Bacillati</taxon>
        <taxon>Bacillota</taxon>
        <taxon>Clostridia</taxon>
        <taxon>Lachnospirales</taxon>
        <taxon>Cellulosilyticaceae</taxon>
        <taxon>Holtiella</taxon>
    </lineage>
</organism>
<dbReference type="InterPro" id="IPR011990">
    <property type="entry name" value="TPR-like_helical_dom_sf"/>
</dbReference>
<dbReference type="SUPFAM" id="SSF48452">
    <property type="entry name" value="TPR-like"/>
    <property type="match status" value="1"/>
</dbReference>